<name>A0ACC2VCP3_9TREE</name>
<sequence length="160" mass="18061">MSTATRLGLNSSSFSLDRNLSLYTIPAVFLTAFVPHTIKAVWLGKRFDNSNPRGTLRLHDNDTPWFKDTISRLTAMHNNGMESLPLFFTAVLAGNFARLPARTMSIFSLGYFATRLVYNYIYFTQRTARGGNMRSLTYLAGVLSSFWVIIKSANKVYDLV</sequence>
<accession>A0ACC2VCP3</accession>
<gene>
    <name evidence="1" type="ORF">QFC21_005208</name>
</gene>
<evidence type="ECO:0000313" key="2">
    <source>
        <dbReference type="Proteomes" id="UP001227268"/>
    </source>
</evidence>
<keyword evidence="2" id="KW-1185">Reference proteome</keyword>
<dbReference type="Proteomes" id="UP001227268">
    <property type="component" value="Unassembled WGS sequence"/>
</dbReference>
<proteinExistence type="predicted"/>
<reference evidence="1" key="1">
    <citation type="submission" date="2023-04" db="EMBL/GenBank/DDBJ databases">
        <title>Draft Genome sequencing of Naganishia species isolated from polar environments using Oxford Nanopore Technology.</title>
        <authorList>
            <person name="Leo P."/>
            <person name="Venkateswaran K."/>
        </authorList>
    </citation>
    <scope>NUCLEOTIDE SEQUENCE</scope>
    <source>
        <strain evidence="1">MNA-CCFEE 5423</strain>
    </source>
</reference>
<protein>
    <submittedName>
        <fullName evidence="1">Uncharacterized protein</fullName>
    </submittedName>
</protein>
<evidence type="ECO:0000313" key="1">
    <source>
        <dbReference type="EMBL" id="KAJ9096386.1"/>
    </source>
</evidence>
<organism evidence="1 2">
    <name type="scientific">Naganishia friedmannii</name>
    <dbReference type="NCBI Taxonomy" id="89922"/>
    <lineage>
        <taxon>Eukaryota</taxon>
        <taxon>Fungi</taxon>
        <taxon>Dikarya</taxon>
        <taxon>Basidiomycota</taxon>
        <taxon>Agaricomycotina</taxon>
        <taxon>Tremellomycetes</taxon>
        <taxon>Filobasidiales</taxon>
        <taxon>Filobasidiaceae</taxon>
        <taxon>Naganishia</taxon>
    </lineage>
</organism>
<dbReference type="EMBL" id="JASBWT010000019">
    <property type="protein sequence ID" value="KAJ9096386.1"/>
    <property type="molecule type" value="Genomic_DNA"/>
</dbReference>
<comment type="caution">
    <text evidence="1">The sequence shown here is derived from an EMBL/GenBank/DDBJ whole genome shotgun (WGS) entry which is preliminary data.</text>
</comment>